<accession>A0ABN0WST6</accession>
<dbReference type="EMBL" id="BAAAEI010000006">
    <property type="protein sequence ID" value="GAA0345026.1"/>
    <property type="molecule type" value="Genomic_DNA"/>
</dbReference>
<reference evidence="3 4" key="1">
    <citation type="journal article" date="2019" name="Int. J. Syst. Evol. Microbiol.">
        <title>The Global Catalogue of Microorganisms (GCM) 10K type strain sequencing project: providing services to taxonomists for standard genome sequencing and annotation.</title>
        <authorList>
            <consortium name="The Broad Institute Genomics Platform"/>
            <consortium name="The Broad Institute Genome Sequencing Center for Infectious Disease"/>
            <person name="Wu L."/>
            <person name="Ma J."/>
        </authorList>
    </citation>
    <scope>NUCLEOTIDE SEQUENCE [LARGE SCALE GENOMIC DNA]</scope>
    <source>
        <strain evidence="3 4">JCM 13378</strain>
    </source>
</reference>
<dbReference type="Gene3D" id="2.60.120.1440">
    <property type="match status" value="1"/>
</dbReference>
<keyword evidence="4" id="KW-1185">Reference proteome</keyword>
<sequence>MSNSRIDPNSLQSAASWFVEMQEQTPTTASRIKFEAWLESPANRHAWQKVLEMHSTFEQFSRHQQQHPSLHELLQQPVMSRRAVIKCLALFGVSFMTYLSARTPIARSTWYQMAADHSVPVGQSEHIQLAEHLQLWLNTNTAIDTRQIGAIHEITLLQGELFVEHNGLGQSKALRINTNWQAQEFVIESSFSHLNLYKQDAGCELCIFQGQAILHGAGESKTLQAGQQISWTAGGFSALGTVTDLPGWRDGKLIAKDMSLQAFGIELNRYRQGFIRVAPEVQNLSIDGVFPAFDSDKTLEMLALSLPISVSKVGPWWVNIASA</sequence>
<name>A0ABN0WST6_9ALTE</name>
<dbReference type="Pfam" id="PF04773">
    <property type="entry name" value="FecR"/>
    <property type="match status" value="1"/>
</dbReference>
<dbReference type="RefSeq" id="WP_343841781.1">
    <property type="nucleotide sequence ID" value="NZ_BAAAEI010000006.1"/>
</dbReference>
<dbReference type="Pfam" id="PF16220">
    <property type="entry name" value="DUF4880"/>
    <property type="match status" value="1"/>
</dbReference>
<evidence type="ECO:0000313" key="3">
    <source>
        <dbReference type="EMBL" id="GAA0345026.1"/>
    </source>
</evidence>
<organism evidence="3 4">
    <name type="scientific">Bowmanella denitrificans</name>
    <dbReference type="NCBI Taxonomy" id="366582"/>
    <lineage>
        <taxon>Bacteria</taxon>
        <taxon>Pseudomonadati</taxon>
        <taxon>Pseudomonadota</taxon>
        <taxon>Gammaproteobacteria</taxon>
        <taxon>Alteromonadales</taxon>
        <taxon>Alteromonadaceae</taxon>
        <taxon>Bowmanella</taxon>
    </lineage>
</organism>
<protein>
    <submittedName>
        <fullName evidence="3">FecR family protein</fullName>
    </submittedName>
</protein>
<dbReference type="Proteomes" id="UP001501757">
    <property type="component" value="Unassembled WGS sequence"/>
</dbReference>
<gene>
    <name evidence="3" type="ORF">GCM10009092_06900</name>
</gene>
<feature type="domain" description="FecR N-terminal" evidence="2">
    <location>
        <begin position="12"/>
        <end position="51"/>
    </location>
</feature>
<dbReference type="InterPro" id="IPR032623">
    <property type="entry name" value="FecR_N"/>
</dbReference>
<evidence type="ECO:0000259" key="1">
    <source>
        <dbReference type="Pfam" id="PF04773"/>
    </source>
</evidence>
<dbReference type="InterPro" id="IPR006860">
    <property type="entry name" value="FecR"/>
</dbReference>
<comment type="caution">
    <text evidence="3">The sequence shown here is derived from an EMBL/GenBank/DDBJ whole genome shotgun (WGS) entry which is preliminary data.</text>
</comment>
<evidence type="ECO:0000313" key="4">
    <source>
        <dbReference type="Proteomes" id="UP001501757"/>
    </source>
</evidence>
<feature type="domain" description="FecR protein" evidence="1">
    <location>
        <begin position="117"/>
        <end position="211"/>
    </location>
</feature>
<evidence type="ECO:0000259" key="2">
    <source>
        <dbReference type="Pfam" id="PF16220"/>
    </source>
</evidence>
<dbReference type="PANTHER" id="PTHR30273">
    <property type="entry name" value="PERIPLASMIC SIGNAL SENSOR AND SIGMA FACTOR ACTIVATOR FECR-RELATED"/>
    <property type="match status" value="1"/>
</dbReference>
<dbReference type="PANTHER" id="PTHR30273:SF2">
    <property type="entry name" value="PROTEIN FECR"/>
    <property type="match status" value="1"/>
</dbReference>
<proteinExistence type="predicted"/>
<dbReference type="PIRSF" id="PIRSF018266">
    <property type="entry name" value="FecR"/>
    <property type="match status" value="1"/>
</dbReference>
<dbReference type="InterPro" id="IPR012373">
    <property type="entry name" value="Ferrdict_sens_TM"/>
</dbReference>